<evidence type="ECO:0000256" key="1">
    <source>
        <dbReference type="ARBA" id="ARBA00022723"/>
    </source>
</evidence>
<dbReference type="EMBL" id="JAFJMO010000004">
    <property type="protein sequence ID" value="KAJ8279956.1"/>
    <property type="molecule type" value="Genomic_DNA"/>
</dbReference>
<feature type="domain" description="RING-type" evidence="6">
    <location>
        <begin position="12"/>
        <end position="51"/>
    </location>
</feature>
<accession>A0A9Q1DT39</accession>
<dbReference type="InterPro" id="IPR027370">
    <property type="entry name" value="Znf-RING_euk"/>
</dbReference>
<gene>
    <name evidence="8" type="ORF">COCON_G00070220</name>
</gene>
<protein>
    <submittedName>
        <fullName evidence="8">Uncharacterized protein</fullName>
    </submittedName>
</protein>
<keyword evidence="9" id="KW-1185">Reference proteome</keyword>
<evidence type="ECO:0000313" key="8">
    <source>
        <dbReference type="EMBL" id="KAJ8279956.1"/>
    </source>
</evidence>
<keyword evidence="5" id="KW-0175">Coiled coil</keyword>
<keyword evidence="1" id="KW-0479">Metal-binding</keyword>
<proteinExistence type="predicted"/>
<dbReference type="PROSITE" id="PS50119">
    <property type="entry name" value="ZF_BBOX"/>
    <property type="match status" value="1"/>
</dbReference>
<evidence type="ECO:0000313" key="9">
    <source>
        <dbReference type="Proteomes" id="UP001152803"/>
    </source>
</evidence>
<name>A0A9Q1DT39_CONCO</name>
<comment type="caution">
    <text evidence="8">The sequence shown here is derived from an EMBL/GenBank/DDBJ whole genome shotgun (WGS) entry which is preliminary data.</text>
</comment>
<dbReference type="InterPro" id="IPR001841">
    <property type="entry name" value="Znf_RING"/>
</dbReference>
<dbReference type="SUPFAM" id="SSF57850">
    <property type="entry name" value="RING/U-box"/>
    <property type="match status" value="1"/>
</dbReference>
<dbReference type="AlphaFoldDB" id="A0A9Q1DT39"/>
<dbReference type="PROSITE" id="PS50089">
    <property type="entry name" value="ZF_RING_2"/>
    <property type="match status" value="1"/>
</dbReference>
<evidence type="ECO:0000259" key="7">
    <source>
        <dbReference type="PROSITE" id="PS50119"/>
    </source>
</evidence>
<keyword evidence="2 4" id="KW-0863">Zinc-finger</keyword>
<evidence type="ECO:0000256" key="5">
    <source>
        <dbReference type="SAM" id="Coils"/>
    </source>
</evidence>
<dbReference type="InterPro" id="IPR050143">
    <property type="entry name" value="TRIM/RBCC"/>
</dbReference>
<dbReference type="Pfam" id="PF13445">
    <property type="entry name" value="zf-RING_UBOX"/>
    <property type="match status" value="1"/>
</dbReference>
<reference evidence="8" key="1">
    <citation type="journal article" date="2023" name="Science">
        <title>Genome structures resolve the early diversification of teleost fishes.</title>
        <authorList>
            <person name="Parey E."/>
            <person name="Louis A."/>
            <person name="Montfort J."/>
            <person name="Bouchez O."/>
            <person name="Roques C."/>
            <person name="Iampietro C."/>
            <person name="Lluch J."/>
            <person name="Castinel A."/>
            <person name="Donnadieu C."/>
            <person name="Desvignes T."/>
            <person name="Floi Bucao C."/>
            <person name="Jouanno E."/>
            <person name="Wen M."/>
            <person name="Mejri S."/>
            <person name="Dirks R."/>
            <person name="Jansen H."/>
            <person name="Henkel C."/>
            <person name="Chen W.J."/>
            <person name="Zahm M."/>
            <person name="Cabau C."/>
            <person name="Klopp C."/>
            <person name="Thompson A.W."/>
            <person name="Robinson-Rechavi M."/>
            <person name="Braasch I."/>
            <person name="Lecointre G."/>
            <person name="Bobe J."/>
            <person name="Postlethwait J.H."/>
            <person name="Berthelot C."/>
            <person name="Roest Crollius H."/>
            <person name="Guiguen Y."/>
        </authorList>
    </citation>
    <scope>NUCLEOTIDE SEQUENCE</scope>
    <source>
        <strain evidence="8">Concon-B</strain>
    </source>
</reference>
<keyword evidence="3" id="KW-0862">Zinc</keyword>
<dbReference type="GO" id="GO:0008270">
    <property type="term" value="F:zinc ion binding"/>
    <property type="evidence" value="ECO:0007669"/>
    <property type="project" value="UniProtKB-KW"/>
</dbReference>
<dbReference type="Gene3D" id="3.30.40.10">
    <property type="entry name" value="Zinc/RING finger domain, C3HC4 (zinc finger)"/>
    <property type="match status" value="1"/>
</dbReference>
<dbReference type="OrthoDB" id="654191at2759"/>
<organism evidence="8 9">
    <name type="scientific">Conger conger</name>
    <name type="common">Conger eel</name>
    <name type="synonym">Muraena conger</name>
    <dbReference type="NCBI Taxonomy" id="82655"/>
    <lineage>
        <taxon>Eukaryota</taxon>
        <taxon>Metazoa</taxon>
        <taxon>Chordata</taxon>
        <taxon>Craniata</taxon>
        <taxon>Vertebrata</taxon>
        <taxon>Euteleostomi</taxon>
        <taxon>Actinopterygii</taxon>
        <taxon>Neopterygii</taxon>
        <taxon>Teleostei</taxon>
        <taxon>Anguilliformes</taxon>
        <taxon>Congridae</taxon>
        <taxon>Conger</taxon>
    </lineage>
</organism>
<evidence type="ECO:0000259" key="6">
    <source>
        <dbReference type="PROSITE" id="PS50089"/>
    </source>
</evidence>
<dbReference type="Gene3D" id="3.30.160.60">
    <property type="entry name" value="Classic Zinc Finger"/>
    <property type="match status" value="1"/>
</dbReference>
<dbReference type="SUPFAM" id="SSF57845">
    <property type="entry name" value="B-box zinc-binding domain"/>
    <property type="match status" value="1"/>
</dbReference>
<evidence type="ECO:0000256" key="3">
    <source>
        <dbReference type="ARBA" id="ARBA00022833"/>
    </source>
</evidence>
<dbReference type="Proteomes" id="UP001152803">
    <property type="component" value="Unassembled WGS sequence"/>
</dbReference>
<dbReference type="InterPro" id="IPR000315">
    <property type="entry name" value="Znf_B-box"/>
</dbReference>
<evidence type="ECO:0000256" key="2">
    <source>
        <dbReference type="ARBA" id="ARBA00022771"/>
    </source>
</evidence>
<dbReference type="SMART" id="SM00336">
    <property type="entry name" value="BBOX"/>
    <property type="match status" value="1"/>
</dbReference>
<dbReference type="PROSITE" id="PS00518">
    <property type="entry name" value="ZF_RING_1"/>
    <property type="match status" value="1"/>
</dbReference>
<dbReference type="SMART" id="SM00184">
    <property type="entry name" value="RING"/>
    <property type="match status" value="1"/>
</dbReference>
<sequence length="214" mass="24972">MASSYLEEDLSCPVCYGIYEEPLLLACSHSVCRTCLQQWRAKDSFRCPVCRQLSAAAPHRNLALKNVCEAYRAERRGRRPQAAPQAPVRPRDLCPLHQERQKLFCLEDEEPVCVVCQVSERHRSHTLRPTQEAAQTCREKIKGDLKFLEKNLKALEKAKQTCQKTEQVFKNKTEQERKPRQIGFKPFQITRGTETLHRTFPMPHQCHVRFRVRE</sequence>
<feature type="domain" description="B box-type" evidence="7">
    <location>
        <begin position="89"/>
        <end position="130"/>
    </location>
</feature>
<dbReference type="PANTHER" id="PTHR24103">
    <property type="entry name" value="E3 UBIQUITIN-PROTEIN LIGASE TRIM"/>
    <property type="match status" value="1"/>
</dbReference>
<dbReference type="InterPro" id="IPR017907">
    <property type="entry name" value="Znf_RING_CS"/>
</dbReference>
<dbReference type="InterPro" id="IPR013083">
    <property type="entry name" value="Znf_RING/FYVE/PHD"/>
</dbReference>
<feature type="coiled-coil region" evidence="5">
    <location>
        <begin position="138"/>
        <end position="175"/>
    </location>
</feature>
<dbReference type="Pfam" id="PF00643">
    <property type="entry name" value="zf-B_box"/>
    <property type="match status" value="1"/>
</dbReference>
<evidence type="ECO:0000256" key="4">
    <source>
        <dbReference type="PROSITE-ProRule" id="PRU00024"/>
    </source>
</evidence>